<dbReference type="AlphaFoldDB" id="A0AAV8ZGN0"/>
<keyword evidence="1" id="KW-0812">Transmembrane</keyword>
<sequence length="135" mass="15530">MAWIPFLSISRKLFGFNFVVTALYRVSLIIFRMLIIDSRSGLNATRIQLCHRQLLSICTQDRTIVIQSNNAIIFRNTTRLPCCAPHSYQVTARVKVRPVQHFVALLIRSILKPLLVKYTSIINIRAVIIGPLEYF</sequence>
<evidence type="ECO:0000313" key="2">
    <source>
        <dbReference type="EMBL" id="KAJ8962612.1"/>
    </source>
</evidence>
<gene>
    <name evidence="2" type="ORF">NQ318_001005</name>
</gene>
<dbReference type="Proteomes" id="UP001162162">
    <property type="component" value="Unassembled WGS sequence"/>
</dbReference>
<organism evidence="2 3">
    <name type="scientific">Aromia moschata</name>
    <dbReference type="NCBI Taxonomy" id="1265417"/>
    <lineage>
        <taxon>Eukaryota</taxon>
        <taxon>Metazoa</taxon>
        <taxon>Ecdysozoa</taxon>
        <taxon>Arthropoda</taxon>
        <taxon>Hexapoda</taxon>
        <taxon>Insecta</taxon>
        <taxon>Pterygota</taxon>
        <taxon>Neoptera</taxon>
        <taxon>Endopterygota</taxon>
        <taxon>Coleoptera</taxon>
        <taxon>Polyphaga</taxon>
        <taxon>Cucujiformia</taxon>
        <taxon>Chrysomeloidea</taxon>
        <taxon>Cerambycidae</taxon>
        <taxon>Cerambycinae</taxon>
        <taxon>Callichromatini</taxon>
        <taxon>Aromia</taxon>
    </lineage>
</organism>
<keyword evidence="1" id="KW-0472">Membrane</keyword>
<keyword evidence="3" id="KW-1185">Reference proteome</keyword>
<keyword evidence="1" id="KW-1133">Transmembrane helix</keyword>
<proteinExistence type="predicted"/>
<name>A0AAV8ZGN0_9CUCU</name>
<dbReference type="EMBL" id="JAPWTK010000002">
    <property type="protein sequence ID" value="KAJ8962612.1"/>
    <property type="molecule type" value="Genomic_DNA"/>
</dbReference>
<reference evidence="2" key="1">
    <citation type="journal article" date="2023" name="Insect Mol. Biol.">
        <title>Genome sequencing provides insights into the evolution of gene families encoding plant cell wall-degrading enzymes in longhorned beetles.</title>
        <authorList>
            <person name="Shin N.R."/>
            <person name="Okamura Y."/>
            <person name="Kirsch R."/>
            <person name="Pauchet Y."/>
        </authorList>
    </citation>
    <scope>NUCLEOTIDE SEQUENCE</scope>
    <source>
        <strain evidence="2">AMC_N1</strain>
    </source>
</reference>
<comment type="caution">
    <text evidence="2">The sequence shown here is derived from an EMBL/GenBank/DDBJ whole genome shotgun (WGS) entry which is preliminary data.</text>
</comment>
<evidence type="ECO:0000313" key="3">
    <source>
        <dbReference type="Proteomes" id="UP001162162"/>
    </source>
</evidence>
<evidence type="ECO:0000256" key="1">
    <source>
        <dbReference type="SAM" id="Phobius"/>
    </source>
</evidence>
<accession>A0AAV8ZGN0</accession>
<feature type="transmembrane region" description="Helical" evidence="1">
    <location>
        <begin position="13"/>
        <end position="35"/>
    </location>
</feature>
<protein>
    <submittedName>
        <fullName evidence="2">Uncharacterized protein</fullName>
    </submittedName>
</protein>